<protein>
    <submittedName>
        <fullName evidence="1">Uncharacterized protein</fullName>
    </submittedName>
</protein>
<dbReference type="Proteomes" id="UP000438429">
    <property type="component" value="Unassembled WGS sequence"/>
</dbReference>
<accession>A0A6A4SD72</accession>
<dbReference type="EMBL" id="VEVO01000016">
    <property type="protein sequence ID" value="KAF0029730.1"/>
    <property type="molecule type" value="Genomic_DNA"/>
</dbReference>
<feature type="non-terminal residue" evidence="1">
    <location>
        <position position="50"/>
    </location>
</feature>
<organism evidence="1 2">
    <name type="scientific">Scophthalmus maximus</name>
    <name type="common">Turbot</name>
    <name type="synonym">Psetta maxima</name>
    <dbReference type="NCBI Taxonomy" id="52904"/>
    <lineage>
        <taxon>Eukaryota</taxon>
        <taxon>Metazoa</taxon>
        <taxon>Chordata</taxon>
        <taxon>Craniata</taxon>
        <taxon>Vertebrata</taxon>
        <taxon>Euteleostomi</taxon>
        <taxon>Actinopterygii</taxon>
        <taxon>Neopterygii</taxon>
        <taxon>Teleostei</taxon>
        <taxon>Neoteleostei</taxon>
        <taxon>Acanthomorphata</taxon>
        <taxon>Carangaria</taxon>
        <taxon>Pleuronectiformes</taxon>
        <taxon>Pleuronectoidei</taxon>
        <taxon>Scophthalmidae</taxon>
        <taxon>Scophthalmus</taxon>
    </lineage>
</organism>
<reference evidence="1 2" key="1">
    <citation type="submission" date="2019-06" db="EMBL/GenBank/DDBJ databases">
        <title>Draft genomes of female and male turbot (Scophthalmus maximus).</title>
        <authorList>
            <person name="Xu H."/>
            <person name="Xu X.-W."/>
            <person name="Shao C."/>
            <person name="Chen S."/>
        </authorList>
    </citation>
    <scope>NUCLEOTIDE SEQUENCE [LARGE SCALE GENOMIC DNA]</scope>
    <source>
        <strain evidence="1">Ysfricsl-2016a</strain>
        <tissue evidence="1">Blood</tissue>
    </source>
</reference>
<name>A0A6A4SD72_SCOMX</name>
<dbReference type="AlphaFoldDB" id="A0A6A4SD72"/>
<comment type="caution">
    <text evidence="1">The sequence shown here is derived from an EMBL/GenBank/DDBJ whole genome shotgun (WGS) entry which is preliminary data.</text>
</comment>
<sequence>MVAPFFMQCQHSTEETEDNDSSCCGWCGTLDKNADCGSVLRGFKTDLRRS</sequence>
<evidence type="ECO:0000313" key="2">
    <source>
        <dbReference type="Proteomes" id="UP000438429"/>
    </source>
</evidence>
<proteinExistence type="predicted"/>
<gene>
    <name evidence="1" type="ORF">F2P81_018835</name>
</gene>
<evidence type="ECO:0000313" key="1">
    <source>
        <dbReference type="EMBL" id="KAF0029730.1"/>
    </source>
</evidence>